<accession>F8FAC8</accession>
<dbReference type="PATRIC" id="fig|1036673.3.peg.889"/>
<organism evidence="2 3">
    <name type="scientific">Paenibacillus mucilaginosus (strain KNP414)</name>
    <dbReference type="NCBI Taxonomy" id="1036673"/>
    <lineage>
        <taxon>Bacteria</taxon>
        <taxon>Bacillati</taxon>
        <taxon>Bacillota</taxon>
        <taxon>Bacilli</taxon>
        <taxon>Bacillales</taxon>
        <taxon>Paenibacillaceae</taxon>
        <taxon>Paenibacillus</taxon>
    </lineage>
</organism>
<dbReference type="AlphaFoldDB" id="F8FAC8"/>
<dbReference type="HOGENOM" id="CLU_2651046_0_0_9"/>
<gene>
    <name evidence="2" type="ordered locus">KNP414_00991</name>
</gene>
<evidence type="ECO:0000313" key="2">
    <source>
        <dbReference type="EMBL" id="AEI39581.1"/>
    </source>
</evidence>
<feature type="region of interest" description="Disordered" evidence="1">
    <location>
        <begin position="56"/>
        <end position="83"/>
    </location>
</feature>
<dbReference type="Proteomes" id="UP000006620">
    <property type="component" value="Chromosome"/>
</dbReference>
<proteinExistence type="predicted"/>
<evidence type="ECO:0000256" key="1">
    <source>
        <dbReference type="SAM" id="MobiDB-lite"/>
    </source>
</evidence>
<feature type="compositionally biased region" description="Basic residues" evidence="1">
    <location>
        <begin position="65"/>
        <end position="83"/>
    </location>
</feature>
<evidence type="ECO:0000313" key="3">
    <source>
        <dbReference type="Proteomes" id="UP000006620"/>
    </source>
</evidence>
<reference evidence="2 3" key="2">
    <citation type="journal article" date="2013" name="Genome Announc.">
        <title>Genome Sequence of Growth-Improving Paenibacillus mucilaginosus Strain KNP414.</title>
        <authorList>
            <person name="Lu J.J."/>
            <person name="Wang J.F."/>
            <person name="Hu X.F."/>
        </authorList>
    </citation>
    <scope>NUCLEOTIDE SEQUENCE [LARGE SCALE GENOMIC DNA]</scope>
    <source>
        <strain evidence="2 3">KNP414</strain>
    </source>
</reference>
<reference evidence="3" key="1">
    <citation type="submission" date="2011-06" db="EMBL/GenBank/DDBJ databases">
        <title>Complete genome sequence of Paenibacillus mucilaginosus KNP414.</title>
        <authorList>
            <person name="Wang J."/>
            <person name="Hu S."/>
            <person name="Hu X."/>
            <person name="Zhang B."/>
            <person name="Dong D."/>
            <person name="Zhang S."/>
            <person name="Zhao K."/>
            <person name="Wu D."/>
        </authorList>
    </citation>
    <scope>NUCLEOTIDE SEQUENCE [LARGE SCALE GENOMIC DNA]</scope>
    <source>
        <strain evidence="3">KNP414</strain>
    </source>
</reference>
<protein>
    <submittedName>
        <fullName evidence="2">Uncharacterized protein</fullName>
    </submittedName>
</protein>
<dbReference type="KEGG" id="pms:KNP414_00991"/>
<sequence>MSRLPLFMRSVNESLDELMVAIEKVNTICQSAEHMSPAVRQLAKLVAEAKSTVAQPVGIHEAKRSPGKRKRRRGRRPSSKGLR</sequence>
<dbReference type="EMBL" id="CP002869">
    <property type="protein sequence ID" value="AEI39581.1"/>
    <property type="molecule type" value="Genomic_DNA"/>
</dbReference>
<name>F8FAC8_PAEMK</name>